<feature type="domain" description="AB hydrolase-1" evidence="5">
    <location>
        <begin position="518"/>
        <end position="659"/>
    </location>
</feature>
<evidence type="ECO:0000256" key="4">
    <source>
        <dbReference type="ARBA" id="ARBA00038115"/>
    </source>
</evidence>
<evidence type="ECO:0000256" key="3">
    <source>
        <dbReference type="ARBA" id="ARBA00022801"/>
    </source>
</evidence>
<dbReference type="Gene3D" id="3.40.50.1820">
    <property type="entry name" value="alpha/beta hydrolase"/>
    <property type="match status" value="2"/>
</dbReference>
<dbReference type="InterPro" id="IPR000073">
    <property type="entry name" value="AB_hydrolase_1"/>
</dbReference>
<dbReference type="PANTHER" id="PTHR22946">
    <property type="entry name" value="DIENELACTONE HYDROLASE DOMAIN-CONTAINING PROTEIN-RELATED"/>
    <property type="match status" value="1"/>
</dbReference>
<dbReference type="InterPro" id="IPR054579">
    <property type="entry name" value="GCE-like_dom"/>
</dbReference>
<dbReference type="PANTHER" id="PTHR22946:SF9">
    <property type="entry name" value="POLYKETIDE TRANSFERASE AF380"/>
    <property type="match status" value="1"/>
</dbReference>
<dbReference type="Proteomes" id="UP000279422">
    <property type="component" value="Unassembled WGS sequence"/>
</dbReference>
<comment type="caution">
    <text evidence="7">The sequence shown here is derived from an EMBL/GenBank/DDBJ whole genome shotgun (WGS) entry which is preliminary data.</text>
</comment>
<comment type="similarity">
    <text evidence="4">Belongs to the AB hydrolase superfamily. FUS2 hydrolase family.</text>
</comment>
<dbReference type="InterPro" id="IPR050261">
    <property type="entry name" value="FrsA_esterase"/>
</dbReference>
<keyword evidence="2" id="KW-0732">Signal</keyword>
<evidence type="ECO:0000313" key="8">
    <source>
        <dbReference type="Proteomes" id="UP000279422"/>
    </source>
</evidence>
<evidence type="ECO:0000256" key="1">
    <source>
        <dbReference type="ARBA" id="ARBA00022487"/>
    </source>
</evidence>
<accession>A0A497E3Q8</accession>
<dbReference type="SUPFAM" id="SSF53474">
    <property type="entry name" value="alpha/beta-Hydrolases"/>
    <property type="match status" value="2"/>
</dbReference>
<dbReference type="Pfam" id="PF12697">
    <property type="entry name" value="Abhydrolase_6"/>
    <property type="match status" value="1"/>
</dbReference>
<evidence type="ECO:0000259" key="6">
    <source>
        <dbReference type="Pfam" id="PF22244"/>
    </source>
</evidence>
<name>A0A497E3Q8_UNCAE</name>
<dbReference type="Pfam" id="PF22244">
    <property type="entry name" value="GCE_fung"/>
    <property type="match status" value="1"/>
</dbReference>
<keyword evidence="3" id="KW-0378">Hydrolase</keyword>
<protein>
    <submittedName>
        <fullName evidence="7">Uncharacterized protein</fullName>
    </submittedName>
</protein>
<keyword evidence="1" id="KW-0719">Serine esterase</keyword>
<dbReference type="GO" id="GO:0052689">
    <property type="term" value="F:carboxylic ester hydrolase activity"/>
    <property type="evidence" value="ECO:0007669"/>
    <property type="project" value="UniProtKB-KW"/>
</dbReference>
<sequence>MSRVNKIMNALPESKPWQEWLKRTREAPPDLESFPSSPELPNPLVTEKNGKKILIKTKEDWHRRRDEIKKLFHRYVLGSIPPPPDNIRPIVLSSRKEGNATVKEISLEFGPDHKARLWMELIIPKGEGPFPVFMTQHNHRAWALVAVTRGYIGCVYAGSDSRDDTDSFLEAYPEHDWSRLTRRAWAAGRCIDYLETLDFVEKDKIALTGHSRNGKQSLIASAIDERISAVISSSSGAGGAMPYRYFSEMHFGEGIELLTRVFPDWFHPRLRFFAGSEDRLPVDNHELIALSAPRPCLLSIALNDNVESVWAMQQTYLAAKKVYEFLNAEDKLRILWRHGSHETWATVIENYLDWCDTHFGRKKFDFKERLIYPCDFNLWKSKSKISVNVSSFPKKGLDDLMVLENGKEVRTIDDWNRRKDEIRRNVRWMLGEEPPYARGSIGLYGSEPEHVARLLGRSWAGDGLEKRGIVFGDYISGDVYMPSGLSSSKEKLPAILWLHPFSFSNGYVAGYCRGEQIFRTLARKGFVVFCFDQIGFGRRIEESENFYDRHPRWSLLGKMVHDTQSALDALLELSFVDRERVYGVGYALGGMVGLHLAAFEDRLAGFACVCGFTPMRMDRPERGTGGVRRWSHLYALLPKLGFFLENEERIPYDYHALLAMFAPRDLLVVSPELDREATLDDVKKALEEARKVYRLFGMEHKLCHQIPEDYNRFGPEMQSIVIEWLKRII</sequence>
<evidence type="ECO:0000256" key="2">
    <source>
        <dbReference type="ARBA" id="ARBA00022729"/>
    </source>
</evidence>
<dbReference type="EMBL" id="QMPZ01000099">
    <property type="protein sequence ID" value="RLE08407.1"/>
    <property type="molecule type" value="Genomic_DNA"/>
</dbReference>
<organism evidence="7 8">
    <name type="scientific">Aerophobetes bacterium</name>
    <dbReference type="NCBI Taxonomy" id="2030807"/>
    <lineage>
        <taxon>Bacteria</taxon>
        <taxon>Candidatus Aerophobota</taxon>
    </lineage>
</organism>
<feature type="domain" description="4-O-methyl-glucuronoyl methylesterase-like" evidence="6">
    <location>
        <begin position="118"/>
        <end position="326"/>
    </location>
</feature>
<dbReference type="InterPro" id="IPR029058">
    <property type="entry name" value="AB_hydrolase_fold"/>
</dbReference>
<evidence type="ECO:0000313" key="7">
    <source>
        <dbReference type="EMBL" id="RLE08407.1"/>
    </source>
</evidence>
<reference evidence="7 8" key="1">
    <citation type="submission" date="2018-06" db="EMBL/GenBank/DDBJ databases">
        <title>Extensive metabolic versatility and redundancy in microbially diverse, dynamic hydrothermal sediments.</title>
        <authorList>
            <person name="Dombrowski N."/>
            <person name="Teske A."/>
            <person name="Baker B.J."/>
        </authorList>
    </citation>
    <scope>NUCLEOTIDE SEQUENCE [LARGE SCALE GENOMIC DNA]</scope>
    <source>
        <strain evidence="7">B47_G16</strain>
    </source>
</reference>
<proteinExistence type="inferred from homology"/>
<evidence type="ECO:0000259" key="5">
    <source>
        <dbReference type="Pfam" id="PF12697"/>
    </source>
</evidence>
<dbReference type="AlphaFoldDB" id="A0A497E3Q8"/>
<gene>
    <name evidence="7" type="ORF">DRJ00_06340</name>
</gene>